<gene>
    <name evidence="2" type="ORF">I6U48_23375</name>
</gene>
<sequence length="152" mass="17075">MDYNNLKVKQSGEVVQSFMAISGTLTRFTSQNADSMGLTLQQMGILNIVSAFPEITLKGITDKLNLPKSTVSVNVDSLVNLKLIDRKITKENRREIHLTSTSKGKELSKKSSQNALSYRAMALALEKIPEEDVQTLIRIHKELLNHLRDCKF</sequence>
<dbReference type="Proteomes" id="UP000694308">
    <property type="component" value="Unassembled WGS sequence"/>
</dbReference>
<dbReference type="GO" id="GO:0006950">
    <property type="term" value="P:response to stress"/>
    <property type="evidence" value="ECO:0007669"/>
    <property type="project" value="TreeGrafter"/>
</dbReference>
<dbReference type="InterPro" id="IPR000835">
    <property type="entry name" value="HTH_MarR-typ"/>
</dbReference>
<dbReference type="RefSeq" id="WP_218322887.1">
    <property type="nucleotide sequence ID" value="NZ_JAEEGC010000137.1"/>
</dbReference>
<protein>
    <submittedName>
        <fullName evidence="2">Winged helix-turn-helix transcriptional regulator</fullName>
    </submittedName>
</protein>
<accession>A0A949WXE1</accession>
<dbReference type="AlphaFoldDB" id="A0A949WXE1"/>
<dbReference type="PANTHER" id="PTHR33164:SF99">
    <property type="entry name" value="MARR FAMILY REGULATORY PROTEIN"/>
    <property type="match status" value="1"/>
</dbReference>
<evidence type="ECO:0000259" key="1">
    <source>
        <dbReference type="PROSITE" id="PS50995"/>
    </source>
</evidence>
<name>A0A949WXE1_9CLOT</name>
<dbReference type="PANTHER" id="PTHR33164">
    <property type="entry name" value="TRANSCRIPTIONAL REGULATOR, MARR FAMILY"/>
    <property type="match status" value="1"/>
</dbReference>
<evidence type="ECO:0000313" key="3">
    <source>
        <dbReference type="Proteomes" id="UP000694308"/>
    </source>
</evidence>
<keyword evidence="3" id="KW-1185">Reference proteome</keyword>
<dbReference type="SMART" id="SM00347">
    <property type="entry name" value="HTH_MARR"/>
    <property type="match status" value="1"/>
</dbReference>
<feature type="domain" description="HTH marR-type" evidence="1">
    <location>
        <begin position="11"/>
        <end position="145"/>
    </location>
</feature>
<proteinExistence type="predicted"/>
<reference evidence="2" key="1">
    <citation type="submission" date="2020-12" db="EMBL/GenBank/DDBJ databases">
        <title>Clostridium thailandense sp. nov., a novel acetogenic bacterium isolated from peat land soil in Thailand.</title>
        <authorList>
            <person name="Chaikitkaew S."/>
            <person name="Birkeland N.K."/>
        </authorList>
    </citation>
    <scope>NUCLEOTIDE SEQUENCE</scope>
    <source>
        <strain evidence="2">PL3</strain>
    </source>
</reference>
<organism evidence="2 3">
    <name type="scientific">Clostridium thailandense</name>
    <dbReference type="NCBI Taxonomy" id="2794346"/>
    <lineage>
        <taxon>Bacteria</taxon>
        <taxon>Bacillati</taxon>
        <taxon>Bacillota</taxon>
        <taxon>Clostridia</taxon>
        <taxon>Eubacteriales</taxon>
        <taxon>Clostridiaceae</taxon>
        <taxon>Clostridium</taxon>
    </lineage>
</organism>
<dbReference type="InterPro" id="IPR039422">
    <property type="entry name" value="MarR/SlyA-like"/>
</dbReference>
<dbReference type="EMBL" id="JAEEGC010000137">
    <property type="protein sequence ID" value="MBV7275842.1"/>
    <property type="molecule type" value="Genomic_DNA"/>
</dbReference>
<dbReference type="PROSITE" id="PS50995">
    <property type="entry name" value="HTH_MARR_2"/>
    <property type="match status" value="1"/>
</dbReference>
<evidence type="ECO:0000313" key="2">
    <source>
        <dbReference type="EMBL" id="MBV7275842.1"/>
    </source>
</evidence>
<dbReference type="Pfam" id="PF12802">
    <property type="entry name" value="MarR_2"/>
    <property type="match status" value="1"/>
</dbReference>
<dbReference type="GO" id="GO:0003700">
    <property type="term" value="F:DNA-binding transcription factor activity"/>
    <property type="evidence" value="ECO:0007669"/>
    <property type="project" value="InterPro"/>
</dbReference>
<comment type="caution">
    <text evidence="2">The sequence shown here is derived from an EMBL/GenBank/DDBJ whole genome shotgun (WGS) entry which is preliminary data.</text>
</comment>